<dbReference type="Gene3D" id="3.40.50.1820">
    <property type="entry name" value="alpha/beta hydrolase"/>
    <property type="match status" value="1"/>
</dbReference>
<dbReference type="InterPro" id="IPR050964">
    <property type="entry name" value="Striated_Muscle_Regulatory"/>
</dbReference>
<dbReference type="Pfam" id="PF05345">
    <property type="entry name" value="He_PIG"/>
    <property type="match status" value="1"/>
</dbReference>
<keyword evidence="1" id="KW-0677">Repeat</keyword>
<dbReference type="InterPro" id="IPR026444">
    <property type="entry name" value="Secre_tail"/>
</dbReference>
<sequence>MNRTLHRMLLLMLLGLCYLPAVKAQTALNPSDPVITYNPAAPPADPQYDKITKWVRTVRMSYTTSSYKCYIYKNMAFRLKFPKTYAPGVNDGKKYPIYLFFHGVGEKGTIYDNEYQLLWGGQTWASRVDNGQFDGYLIYPQSQGGYWGPNDYDNLKEVIDSIVTSAKGDPDRLSVNGLSGGGWATWEFTMRYPQLTAASLPMSAMATDYGNHIDTYKFTPMWLFQGGLDGNPAPYTTNQVVALINAAGGNFKLTTYPNDAHNTWTDAWNEPDFAPFMLRANRLNPYPLYGSATFCPGETITVGIAPGFLQYEWQKDGVTISTGTSNSIAVTTPGAYRVRGQLPNGWTGWSPTPLVISYKPASPPQTITTSPALVSNVLPAPDGSTGITLQVPAGMLSYEWIRAGSATIISTTNTLTTSTPGAYVVRVKAPNYCIGTYSDTFRVVNSTGVNGPDPISSLVVNSFTKTQIVLSWVENATPAYNEKYFEIYRATQAGGPYVLVGKNNANVVTFTDNNLIPNTSYFYKVRPVNDNAAGPLSAEVKGTTATDSSAPSAPPSLTLGSYTNNQVILNWSAATDDAGIAGYDVYANNVLRTSVGNVLTATVTGLTDGTLYNFYVKAKDVSGKSSTPSNQVTVRTKKANLNYKYYTGSYSNLPNFTNLTPAQTGKAYVPDQSIVPAGVTTNYAVMWTGYIRIPVTGTYKFETYSDDGSKLYFNKAYSNSATATVNNDGAHAAAYASGTVIVNAGVYPITVTYFQGGGGSAMGVYWTSTAAGINTRTLIPAEAFIDTSVVDGTAPTAPTTLAVAVNNYSKLNLTWADKSNNETGFEIYRSTSSGGTYTIVATAAANAVSYTDTALNASTAYYYKIRAIGLYGESAYSAVANATTAAKPLPPAVPTNLVTQALSTQVVKLTWTDNSTIETGYEIQRSLADSLHFSVLKSLGPVASGQGTFSDSSLVANTVVYYKIRAFGEGGYSAFTKAVIAKSLNNPPVIADISSQTIRYGTTQSIPLSATDPDNDAITFSLYNAPAFFSLQQNAGTTSLILAPTAAQQGTYNGVGVIATDANGGKDTALFNIIVNDNYPPVIDSVAGWSADEGTQKTVKVSLHDLNPGNTYTWTALQIPPFATITSNNDTCVINLQPGYGASGTYTIKLQATDNQGGIDVRSFVLTVVDKPTPNYKLLLNFTLNSLAPAPWNNITGATSNLKDDNGQTTSVGLSFDETWWAAGTEGATTGNNSGVYPDAVMSQYLYFGSLPGFFTGAPSMHGHLTGLETNRTYSIKFFSSSKWWAPQPDNGSTQYTINGVTKALNVQNNTTNTAIFENLTADANGEIKFTLSIPAGGQVGYLNAMEINAGGAGDTTVVVNQPPVITAIPNKTLTAGDTLHVQLQGSDPENDAITYTGYSLPSFVSVVQSQGSNPYLLVAPATNNAGQFNNIGVIGTDTHGNSDTAVFNLTVNAPAGGDTSGYKLFLNIKQNSTAPAPWNNVTGRVTNNLKNDQGQTTASSLVFDETWWATNGEGAITGNNSGVYPDAVINDFLYFGSLPGFFTGAPSMTGHITGLEAGKKFTVKFFSSSKWWAPQPDNGSTKFTINGVSQTLYVQNNSTSLVSFTNLSPDANGEIVFTLSIPAGGQVGYLNAIEVVAGTSTAPTVNHAPVITDITNQSVEAGYSLNVPVTATDPDNNPITYSTVNLPSFATLTQSGGNVSLSIAPTISDAGTYNNVKVIVKDTYGAADTTTFNITVTPPPNTSGSYKLLLNFKLNNTVPAPWNNITGATSNLKNDQGQTTTVGLRFDETWWAAGVEGATTGNNSGVYPDAVLAEYLYFGSLPGFFTGAPVMHGHLTGLSANTTYTIKFLSNSKWWAPQPDNGSTQFTINGVSKTLSAQNNTSTTADFLNLTADANGEIAFTLSIPPGGQVGYLNAMEIIATTNIQNLGNNTQLMGTGSSMSVTTNIAKNSMLVNVYPNPYIDNLAIDMTLQKTAPVMLIEINDLSGKRLYSETRKEVPQGKNLIRINTQRTVVLPGVYILKITSSTGETKSVKLIRQN</sequence>
<dbReference type="STRING" id="393003.SAMN05660461_0052"/>
<reference evidence="6" key="1">
    <citation type="submission" date="2017-02" db="EMBL/GenBank/DDBJ databases">
        <authorList>
            <person name="Varghese N."/>
            <person name="Submissions S."/>
        </authorList>
    </citation>
    <scope>NUCLEOTIDE SEQUENCE [LARGE SCALE GENOMIC DNA]</scope>
    <source>
        <strain evidence="6">DSM 18108</strain>
    </source>
</reference>
<evidence type="ECO:0000256" key="2">
    <source>
        <dbReference type="SAM" id="SignalP"/>
    </source>
</evidence>
<dbReference type="InterPro" id="IPR011658">
    <property type="entry name" value="PA14_dom"/>
</dbReference>
<dbReference type="GO" id="GO:0016020">
    <property type="term" value="C:membrane"/>
    <property type="evidence" value="ECO:0007669"/>
    <property type="project" value="InterPro"/>
</dbReference>
<dbReference type="RefSeq" id="WP_079467420.1">
    <property type="nucleotide sequence ID" value="NZ_FUZZ01000001.1"/>
</dbReference>
<accession>A0A1T5N326</accession>
<dbReference type="NCBIfam" id="TIGR04183">
    <property type="entry name" value="Por_Secre_tail"/>
    <property type="match status" value="1"/>
</dbReference>
<dbReference type="SUPFAM" id="SSF49265">
    <property type="entry name" value="Fibronectin type III"/>
    <property type="match status" value="3"/>
</dbReference>
<proteinExistence type="predicted"/>
<dbReference type="EMBL" id="FUZZ01000001">
    <property type="protein sequence ID" value="SKC94663.1"/>
    <property type="molecule type" value="Genomic_DNA"/>
</dbReference>
<dbReference type="InterPro" id="IPR003961">
    <property type="entry name" value="FN3_dom"/>
</dbReference>
<dbReference type="GO" id="GO:0005509">
    <property type="term" value="F:calcium ion binding"/>
    <property type="evidence" value="ECO:0007669"/>
    <property type="project" value="InterPro"/>
</dbReference>
<dbReference type="SUPFAM" id="SSF49313">
    <property type="entry name" value="Cadherin-like"/>
    <property type="match status" value="3"/>
</dbReference>
<feature type="domain" description="Fibronectin type-III" evidence="3">
    <location>
        <begin position="553"/>
        <end position="639"/>
    </location>
</feature>
<dbReference type="SMART" id="SM00060">
    <property type="entry name" value="FN3"/>
    <property type="match status" value="4"/>
</dbReference>
<dbReference type="InterPro" id="IPR029058">
    <property type="entry name" value="AB_hydrolase_fold"/>
</dbReference>
<feature type="signal peptide" evidence="2">
    <location>
        <begin position="1"/>
        <end position="23"/>
    </location>
</feature>
<gene>
    <name evidence="5" type="ORF">SAMN05660461_0052</name>
</gene>
<evidence type="ECO:0000256" key="1">
    <source>
        <dbReference type="ARBA" id="ARBA00022737"/>
    </source>
</evidence>
<keyword evidence="2" id="KW-0732">Signal</keyword>
<dbReference type="PANTHER" id="PTHR13817">
    <property type="entry name" value="TITIN"/>
    <property type="match status" value="1"/>
</dbReference>
<dbReference type="CDD" id="cd00063">
    <property type="entry name" value="FN3"/>
    <property type="match status" value="4"/>
</dbReference>
<dbReference type="SUPFAM" id="SSF53474">
    <property type="entry name" value="alpha/beta-Hydrolases"/>
    <property type="match status" value="1"/>
</dbReference>
<feature type="domain" description="PA14" evidence="4">
    <location>
        <begin position="636"/>
        <end position="783"/>
    </location>
</feature>
<name>A0A1T5N326_9BACT</name>
<keyword evidence="6" id="KW-1185">Reference proteome</keyword>
<organism evidence="5 6">
    <name type="scientific">Chitinophaga ginsengisegetis</name>
    <dbReference type="NCBI Taxonomy" id="393003"/>
    <lineage>
        <taxon>Bacteria</taxon>
        <taxon>Pseudomonadati</taxon>
        <taxon>Bacteroidota</taxon>
        <taxon>Chitinophagia</taxon>
        <taxon>Chitinophagales</taxon>
        <taxon>Chitinophagaceae</taxon>
        <taxon>Chitinophaga</taxon>
    </lineage>
</organism>
<dbReference type="Pfam" id="PF17963">
    <property type="entry name" value="Big_9"/>
    <property type="match status" value="1"/>
</dbReference>
<dbReference type="Pfam" id="PF00041">
    <property type="entry name" value="fn3"/>
    <property type="match status" value="1"/>
</dbReference>
<feature type="domain" description="Fibronectin type-III" evidence="3">
    <location>
        <begin position="893"/>
        <end position="986"/>
    </location>
</feature>
<dbReference type="Pfam" id="PF07691">
    <property type="entry name" value="PA14"/>
    <property type="match status" value="1"/>
</dbReference>
<dbReference type="Proteomes" id="UP000190166">
    <property type="component" value="Unassembled WGS sequence"/>
</dbReference>
<evidence type="ECO:0000313" key="6">
    <source>
        <dbReference type="Proteomes" id="UP000190166"/>
    </source>
</evidence>
<feature type="chain" id="PRO_5011962101" evidence="2">
    <location>
        <begin position="24"/>
        <end position="2039"/>
    </location>
</feature>
<feature type="domain" description="Fibronectin type-III" evidence="3">
    <location>
        <begin position="794"/>
        <end position="887"/>
    </location>
</feature>
<evidence type="ECO:0000259" key="4">
    <source>
        <dbReference type="PROSITE" id="PS51820"/>
    </source>
</evidence>
<dbReference type="InterPro" id="IPR036116">
    <property type="entry name" value="FN3_sf"/>
</dbReference>
<dbReference type="SUPFAM" id="SSF56988">
    <property type="entry name" value="Anthrax protective antigen"/>
    <property type="match status" value="1"/>
</dbReference>
<dbReference type="PANTHER" id="PTHR13817:SF73">
    <property type="entry name" value="FIBRONECTIN TYPE-III DOMAIN-CONTAINING PROTEIN"/>
    <property type="match status" value="1"/>
</dbReference>
<dbReference type="Gene3D" id="2.60.40.10">
    <property type="entry name" value="Immunoglobulins"/>
    <property type="match status" value="8"/>
</dbReference>
<evidence type="ECO:0000259" key="3">
    <source>
        <dbReference type="PROSITE" id="PS50853"/>
    </source>
</evidence>
<feature type="domain" description="Fibronectin type-III" evidence="3">
    <location>
        <begin position="454"/>
        <end position="547"/>
    </location>
</feature>
<dbReference type="InterPro" id="IPR015919">
    <property type="entry name" value="Cadherin-like_sf"/>
</dbReference>
<dbReference type="PROSITE" id="PS50853">
    <property type="entry name" value="FN3"/>
    <property type="match status" value="4"/>
</dbReference>
<evidence type="ECO:0000313" key="5">
    <source>
        <dbReference type="EMBL" id="SKC94663.1"/>
    </source>
</evidence>
<dbReference type="PROSITE" id="PS51820">
    <property type="entry name" value="PA14"/>
    <property type="match status" value="1"/>
</dbReference>
<dbReference type="SMART" id="SM00758">
    <property type="entry name" value="PA14"/>
    <property type="match status" value="1"/>
</dbReference>
<protein>
    <submittedName>
        <fullName evidence="5">Fibronectin type III domain-containing protein</fullName>
    </submittedName>
</protein>
<dbReference type="InterPro" id="IPR037524">
    <property type="entry name" value="PA14/GLEYA"/>
</dbReference>
<dbReference type="Pfam" id="PF18962">
    <property type="entry name" value="Por_Secre_tail"/>
    <property type="match status" value="1"/>
</dbReference>
<dbReference type="InterPro" id="IPR013783">
    <property type="entry name" value="Ig-like_fold"/>
</dbReference>